<feature type="transmembrane region" description="Helical" evidence="12">
    <location>
        <begin position="27"/>
        <end position="50"/>
    </location>
</feature>
<evidence type="ECO:0000256" key="7">
    <source>
        <dbReference type="ARBA" id="ARBA00022679"/>
    </source>
</evidence>
<feature type="transmembrane region" description="Helical" evidence="12">
    <location>
        <begin position="450"/>
        <end position="470"/>
    </location>
</feature>
<keyword evidence="5 12" id="KW-0337">GPI-anchor biosynthesis</keyword>
<proteinExistence type="inferred from homology"/>
<evidence type="ECO:0000256" key="8">
    <source>
        <dbReference type="ARBA" id="ARBA00022692"/>
    </source>
</evidence>
<dbReference type="GO" id="GO:0000009">
    <property type="term" value="F:alpha-1,6-mannosyltransferase activity"/>
    <property type="evidence" value="ECO:0007669"/>
    <property type="project" value="InterPro"/>
</dbReference>
<feature type="transmembrane region" description="Helical" evidence="12">
    <location>
        <begin position="422"/>
        <end position="438"/>
    </location>
</feature>
<dbReference type="RefSeq" id="XP_020060528.1">
    <property type="nucleotide sequence ID" value="XM_020195651.1"/>
</dbReference>
<sequence>MSSSTYAGSRAANRPSILDPARPMRGLTIAFCLWKVLIFLVIVSCPGLGYDTSTSHFYEYHDTNNSDVISEDIEDLLLTVPRKFVRWDSIYFLHIAQQGYVFEQEWAFGYGYTQALAYLTSVLQNLTGLGGGVIIAIEAILLSHVAHYLSVLALYRLSVNVFGNDSTTQRLICLLSSALHIICPAGAFLSAPYGESLFSFLNITGFYLYSSAYLDNKNGRRLSGDFKTLLSAVLFSAATTVRSNGILSGILFAHDAFLQLRRVVSQSLSLNACAHLLVAIVSGCIIALGLILPQYIAYTAYCGDDPNSRPWCQWYVPSIYGWVQTHYWNVGFLRYWSISNLPLFVLAMPMLAILCRSSFWALDMAVPFIYPRALSGVDHASSSATTASLLLRLAAPQGILALLALTSYHVQIINRIASGYPLWYWYLAYLVSGNWGQIPPSIQHSRTFTGAVQGMVAYALVQATLFGSFLPPA</sequence>
<feature type="transmembrane region" description="Helical" evidence="12">
    <location>
        <begin position="133"/>
        <end position="159"/>
    </location>
</feature>
<feature type="transmembrane region" description="Helical" evidence="12">
    <location>
        <begin position="197"/>
        <end position="216"/>
    </location>
</feature>
<comment type="function">
    <text evidence="12">Mannosyltransferase involved in glycosylphosphatidylinositol-anchor biosynthesis.</text>
</comment>
<keyword evidence="14" id="KW-1185">Reference proteome</keyword>
<keyword evidence="10 12" id="KW-1133">Transmembrane helix</keyword>
<comment type="similarity">
    <text evidence="3 12">Belongs to the PIGV family.</text>
</comment>
<accession>A0A1L9X781</accession>
<dbReference type="GO" id="GO:0005789">
    <property type="term" value="C:endoplasmic reticulum membrane"/>
    <property type="evidence" value="ECO:0007669"/>
    <property type="project" value="UniProtKB-SubCell"/>
</dbReference>
<feature type="transmembrane region" description="Helical" evidence="12">
    <location>
        <begin position="343"/>
        <end position="370"/>
    </location>
</feature>
<evidence type="ECO:0000256" key="12">
    <source>
        <dbReference type="RuleBase" id="RU363112"/>
    </source>
</evidence>
<gene>
    <name evidence="13" type="ORF">ASPACDRAFT_112577</name>
</gene>
<feature type="transmembrane region" description="Helical" evidence="12">
    <location>
        <begin position="171"/>
        <end position="191"/>
    </location>
</feature>
<evidence type="ECO:0000256" key="1">
    <source>
        <dbReference type="ARBA" id="ARBA00004477"/>
    </source>
</evidence>
<dbReference type="GO" id="GO:0006506">
    <property type="term" value="P:GPI anchor biosynthetic process"/>
    <property type="evidence" value="ECO:0007669"/>
    <property type="project" value="UniProtKB-UniPathway"/>
</dbReference>
<evidence type="ECO:0000256" key="5">
    <source>
        <dbReference type="ARBA" id="ARBA00022502"/>
    </source>
</evidence>
<dbReference type="GeneID" id="30969465"/>
<reference evidence="14" key="1">
    <citation type="journal article" date="2017" name="Genome Biol.">
        <title>Comparative genomics reveals high biological diversity and specific adaptations in the industrially and medically important fungal genus Aspergillus.</title>
        <authorList>
            <person name="de Vries R.P."/>
            <person name="Riley R."/>
            <person name="Wiebenga A."/>
            <person name="Aguilar-Osorio G."/>
            <person name="Amillis S."/>
            <person name="Uchima C.A."/>
            <person name="Anderluh G."/>
            <person name="Asadollahi M."/>
            <person name="Askin M."/>
            <person name="Barry K."/>
            <person name="Battaglia E."/>
            <person name="Bayram O."/>
            <person name="Benocci T."/>
            <person name="Braus-Stromeyer S.A."/>
            <person name="Caldana C."/>
            <person name="Canovas D."/>
            <person name="Cerqueira G.C."/>
            <person name="Chen F."/>
            <person name="Chen W."/>
            <person name="Choi C."/>
            <person name="Clum A."/>
            <person name="Dos Santos R.A."/>
            <person name="Damasio A.R."/>
            <person name="Diallinas G."/>
            <person name="Emri T."/>
            <person name="Fekete E."/>
            <person name="Flipphi M."/>
            <person name="Freyberg S."/>
            <person name="Gallo A."/>
            <person name="Gournas C."/>
            <person name="Habgood R."/>
            <person name="Hainaut M."/>
            <person name="Harispe M.L."/>
            <person name="Henrissat B."/>
            <person name="Hilden K.S."/>
            <person name="Hope R."/>
            <person name="Hossain A."/>
            <person name="Karabika E."/>
            <person name="Karaffa L."/>
            <person name="Karanyi Z."/>
            <person name="Krasevec N."/>
            <person name="Kuo A."/>
            <person name="Kusch H."/>
            <person name="LaButti K."/>
            <person name="Lagendijk E.L."/>
            <person name="Lapidus A."/>
            <person name="Levasseur A."/>
            <person name="Lindquist E."/>
            <person name="Lipzen A."/>
            <person name="Logrieco A.F."/>
            <person name="MacCabe A."/>
            <person name="Maekelae M.R."/>
            <person name="Malavazi I."/>
            <person name="Melin P."/>
            <person name="Meyer V."/>
            <person name="Mielnichuk N."/>
            <person name="Miskei M."/>
            <person name="Molnar A.P."/>
            <person name="Mule G."/>
            <person name="Ngan C.Y."/>
            <person name="Orejas M."/>
            <person name="Orosz E."/>
            <person name="Ouedraogo J.P."/>
            <person name="Overkamp K.M."/>
            <person name="Park H.-S."/>
            <person name="Perrone G."/>
            <person name="Piumi F."/>
            <person name="Punt P.J."/>
            <person name="Ram A.F."/>
            <person name="Ramon A."/>
            <person name="Rauscher S."/>
            <person name="Record E."/>
            <person name="Riano-Pachon D.M."/>
            <person name="Robert V."/>
            <person name="Roehrig J."/>
            <person name="Ruller R."/>
            <person name="Salamov A."/>
            <person name="Salih N.S."/>
            <person name="Samson R.A."/>
            <person name="Sandor E."/>
            <person name="Sanguinetti M."/>
            <person name="Schuetze T."/>
            <person name="Sepcic K."/>
            <person name="Shelest E."/>
            <person name="Sherlock G."/>
            <person name="Sophianopoulou V."/>
            <person name="Squina F.M."/>
            <person name="Sun H."/>
            <person name="Susca A."/>
            <person name="Todd R.B."/>
            <person name="Tsang A."/>
            <person name="Unkles S.E."/>
            <person name="van de Wiele N."/>
            <person name="van Rossen-Uffink D."/>
            <person name="Oliveira J.V."/>
            <person name="Vesth T.C."/>
            <person name="Visser J."/>
            <person name="Yu J.-H."/>
            <person name="Zhou M."/>
            <person name="Andersen M.R."/>
            <person name="Archer D.B."/>
            <person name="Baker S.E."/>
            <person name="Benoit I."/>
            <person name="Brakhage A.A."/>
            <person name="Braus G.H."/>
            <person name="Fischer R."/>
            <person name="Frisvad J.C."/>
            <person name="Goldman G.H."/>
            <person name="Houbraken J."/>
            <person name="Oakley B."/>
            <person name="Pocsi I."/>
            <person name="Scazzocchio C."/>
            <person name="Seiboth B."/>
            <person name="vanKuyk P.A."/>
            <person name="Wortman J."/>
            <person name="Dyer P.S."/>
            <person name="Grigoriev I.V."/>
        </authorList>
    </citation>
    <scope>NUCLEOTIDE SEQUENCE [LARGE SCALE GENOMIC DNA]</scope>
    <source>
        <strain evidence="14">ATCC 16872 / CBS 172.66 / WB 5094</strain>
    </source>
</reference>
<dbReference type="AlphaFoldDB" id="A0A1L9X781"/>
<evidence type="ECO:0000256" key="11">
    <source>
        <dbReference type="ARBA" id="ARBA00023136"/>
    </source>
</evidence>
<dbReference type="InterPro" id="IPR007315">
    <property type="entry name" value="PIG-V/Gpi18"/>
</dbReference>
<protein>
    <recommendedName>
        <fullName evidence="4 12">GPI mannosyltransferase 2</fullName>
        <ecNumber evidence="12">2.4.1.-</ecNumber>
    </recommendedName>
</protein>
<comment type="subcellular location">
    <subcellularLocation>
        <location evidence="1 12">Endoplasmic reticulum membrane</location>
        <topology evidence="1 12">Multi-pass membrane protein</topology>
    </subcellularLocation>
</comment>
<dbReference type="PANTHER" id="PTHR12468:SF2">
    <property type="entry name" value="GPI MANNOSYLTRANSFERASE 2"/>
    <property type="match status" value="1"/>
</dbReference>
<keyword evidence="6 12" id="KW-0328">Glycosyltransferase</keyword>
<evidence type="ECO:0000256" key="2">
    <source>
        <dbReference type="ARBA" id="ARBA00004687"/>
    </source>
</evidence>
<evidence type="ECO:0000256" key="10">
    <source>
        <dbReference type="ARBA" id="ARBA00022989"/>
    </source>
</evidence>
<evidence type="ECO:0000256" key="4">
    <source>
        <dbReference type="ARBA" id="ARBA00013795"/>
    </source>
</evidence>
<keyword evidence="11 12" id="KW-0472">Membrane</keyword>
<dbReference type="OrthoDB" id="10252502at2759"/>
<dbReference type="STRING" id="690307.A0A1L9X781"/>
<evidence type="ECO:0000313" key="13">
    <source>
        <dbReference type="EMBL" id="OJK04189.1"/>
    </source>
</evidence>
<dbReference type="EMBL" id="KV878971">
    <property type="protein sequence ID" value="OJK04189.1"/>
    <property type="molecule type" value="Genomic_DNA"/>
</dbReference>
<keyword evidence="8 12" id="KW-0812">Transmembrane</keyword>
<dbReference type="OMA" id="CEWTLPS"/>
<dbReference type="PANTHER" id="PTHR12468">
    <property type="entry name" value="GPI MANNOSYLTRANSFERASE 2"/>
    <property type="match status" value="1"/>
</dbReference>
<dbReference type="GO" id="GO:0031501">
    <property type="term" value="C:mannosyltransferase complex"/>
    <property type="evidence" value="ECO:0007669"/>
    <property type="project" value="TreeGrafter"/>
</dbReference>
<dbReference type="UniPathway" id="UPA00196"/>
<dbReference type="GO" id="GO:0004376">
    <property type="term" value="F:GPI mannosyltransferase activity"/>
    <property type="evidence" value="ECO:0007669"/>
    <property type="project" value="InterPro"/>
</dbReference>
<evidence type="ECO:0000256" key="6">
    <source>
        <dbReference type="ARBA" id="ARBA00022676"/>
    </source>
</evidence>
<evidence type="ECO:0000256" key="9">
    <source>
        <dbReference type="ARBA" id="ARBA00022824"/>
    </source>
</evidence>
<organism evidence="13 14">
    <name type="scientific">Aspergillus aculeatus (strain ATCC 16872 / CBS 172.66 / WB 5094)</name>
    <dbReference type="NCBI Taxonomy" id="690307"/>
    <lineage>
        <taxon>Eukaryota</taxon>
        <taxon>Fungi</taxon>
        <taxon>Dikarya</taxon>
        <taxon>Ascomycota</taxon>
        <taxon>Pezizomycotina</taxon>
        <taxon>Eurotiomycetes</taxon>
        <taxon>Eurotiomycetidae</taxon>
        <taxon>Eurotiales</taxon>
        <taxon>Aspergillaceae</taxon>
        <taxon>Aspergillus</taxon>
        <taxon>Aspergillus subgen. Circumdati</taxon>
    </lineage>
</organism>
<keyword evidence="9 12" id="KW-0256">Endoplasmic reticulum</keyword>
<dbReference type="EC" id="2.4.1.-" evidence="12"/>
<name>A0A1L9X781_ASPA1</name>
<keyword evidence="7 12" id="KW-0808">Transferase</keyword>
<feature type="transmembrane region" description="Helical" evidence="12">
    <location>
        <begin position="274"/>
        <end position="292"/>
    </location>
</feature>
<dbReference type="Pfam" id="PF04188">
    <property type="entry name" value="Mannosyl_trans2"/>
    <property type="match status" value="1"/>
</dbReference>
<evidence type="ECO:0000313" key="14">
    <source>
        <dbReference type="Proteomes" id="UP000184546"/>
    </source>
</evidence>
<evidence type="ECO:0000256" key="3">
    <source>
        <dbReference type="ARBA" id="ARBA00008698"/>
    </source>
</evidence>
<comment type="pathway">
    <text evidence="2 12">Glycolipid biosynthesis; glycosylphosphatidylinositol-anchor biosynthesis.</text>
</comment>
<dbReference type="VEuPathDB" id="FungiDB:ASPACDRAFT_112577"/>
<dbReference type="Proteomes" id="UP000184546">
    <property type="component" value="Unassembled WGS sequence"/>
</dbReference>